<dbReference type="InterPro" id="IPR000119">
    <property type="entry name" value="Hist_DNA-bd"/>
</dbReference>
<dbReference type="GO" id="GO:0003677">
    <property type="term" value="F:DNA binding"/>
    <property type="evidence" value="ECO:0007669"/>
    <property type="project" value="InterPro"/>
</dbReference>
<sequence length="99" mass="10616">MNKTQILSEIAEQTDLSKKQVSAVLTALGGVIGRHVKKGAVGQCTIPGLMKIKTVKKPAQRAKKNVPNPFKPGELMDVKAKPASTRVKILALKGLKDMV</sequence>
<dbReference type="AlphaFoldDB" id="A0A381X3D6"/>
<evidence type="ECO:0000313" key="1">
    <source>
        <dbReference type="EMBL" id="SVA58687.1"/>
    </source>
</evidence>
<dbReference type="Gene3D" id="4.10.520.10">
    <property type="entry name" value="IHF-like DNA-binding proteins"/>
    <property type="match status" value="1"/>
</dbReference>
<dbReference type="CDD" id="cd13834">
    <property type="entry name" value="HU_like"/>
    <property type="match status" value="1"/>
</dbReference>
<reference evidence="1" key="1">
    <citation type="submission" date="2018-05" db="EMBL/GenBank/DDBJ databases">
        <authorList>
            <person name="Lanie J.A."/>
            <person name="Ng W.-L."/>
            <person name="Kazmierczak K.M."/>
            <person name="Andrzejewski T.M."/>
            <person name="Davidsen T.M."/>
            <person name="Wayne K.J."/>
            <person name="Tettelin H."/>
            <person name="Glass J.I."/>
            <person name="Rusch D."/>
            <person name="Podicherti R."/>
            <person name="Tsui H.-C.T."/>
            <person name="Winkler M.E."/>
        </authorList>
    </citation>
    <scope>NUCLEOTIDE SEQUENCE</scope>
</reference>
<dbReference type="GO" id="GO:0030527">
    <property type="term" value="F:structural constituent of chromatin"/>
    <property type="evidence" value="ECO:0007669"/>
    <property type="project" value="InterPro"/>
</dbReference>
<dbReference type="SUPFAM" id="SSF47729">
    <property type="entry name" value="IHF-like DNA-binding proteins"/>
    <property type="match status" value="1"/>
</dbReference>
<proteinExistence type="predicted"/>
<dbReference type="Pfam" id="PF00216">
    <property type="entry name" value="Bac_DNA_binding"/>
    <property type="match status" value="1"/>
</dbReference>
<dbReference type="InterPro" id="IPR010992">
    <property type="entry name" value="IHF-like_DNA-bd_dom_sf"/>
</dbReference>
<evidence type="ECO:0008006" key="2">
    <source>
        <dbReference type="Google" id="ProtNLM"/>
    </source>
</evidence>
<name>A0A381X3D6_9ZZZZ</name>
<organism evidence="1">
    <name type="scientific">marine metagenome</name>
    <dbReference type="NCBI Taxonomy" id="408172"/>
    <lineage>
        <taxon>unclassified sequences</taxon>
        <taxon>metagenomes</taxon>
        <taxon>ecological metagenomes</taxon>
    </lineage>
</organism>
<gene>
    <name evidence="1" type="ORF">METZ01_LOCUS111541</name>
</gene>
<accession>A0A381X3D6</accession>
<dbReference type="EMBL" id="UINC01013609">
    <property type="protein sequence ID" value="SVA58687.1"/>
    <property type="molecule type" value="Genomic_DNA"/>
</dbReference>
<protein>
    <recommendedName>
        <fullName evidence="2">DNA-binding protein</fullName>
    </recommendedName>
</protein>